<dbReference type="Proteomes" id="UP001597112">
    <property type="component" value="Unassembled WGS sequence"/>
</dbReference>
<dbReference type="RefSeq" id="WP_377579586.1">
    <property type="nucleotide sequence ID" value="NZ_JBHTKA010000003.1"/>
</dbReference>
<name>A0ABW3K1W5_9BACT</name>
<organism evidence="1 2">
    <name type="scientific">Ohtaekwangia kribbensis</name>
    <dbReference type="NCBI Taxonomy" id="688913"/>
    <lineage>
        <taxon>Bacteria</taxon>
        <taxon>Pseudomonadati</taxon>
        <taxon>Bacteroidota</taxon>
        <taxon>Cytophagia</taxon>
        <taxon>Cytophagales</taxon>
        <taxon>Fulvivirgaceae</taxon>
        <taxon>Ohtaekwangia</taxon>
    </lineage>
</organism>
<reference evidence="2" key="1">
    <citation type="journal article" date="2019" name="Int. J. Syst. Evol. Microbiol.">
        <title>The Global Catalogue of Microorganisms (GCM) 10K type strain sequencing project: providing services to taxonomists for standard genome sequencing and annotation.</title>
        <authorList>
            <consortium name="The Broad Institute Genomics Platform"/>
            <consortium name="The Broad Institute Genome Sequencing Center for Infectious Disease"/>
            <person name="Wu L."/>
            <person name="Ma J."/>
        </authorList>
    </citation>
    <scope>NUCLEOTIDE SEQUENCE [LARGE SCALE GENOMIC DNA]</scope>
    <source>
        <strain evidence="2">CCUG 58938</strain>
    </source>
</reference>
<comment type="caution">
    <text evidence="1">The sequence shown here is derived from an EMBL/GenBank/DDBJ whole genome shotgun (WGS) entry which is preliminary data.</text>
</comment>
<gene>
    <name evidence="1" type="ORF">ACFQ21_12780</name>
</gene>
<sequence>MPYASDPQKTIAQFHEWIRKNYILDLRDNLYPELDEFIQWYCDSNTIRNETKKERKNIKALGFSQ</sequence>
<accession>A0ABW3K1W5</accession>
<evidence type="ECO:0000313" key="1">
    <source>
        <dbReference type="EMBL" id="MFD1000189.1"/>
    </source>
</evidence>
<evidence type="ECO:0000313" key="2">
    <source>
        <dbReference type="Proteomes" id="UP001597112"/>
    </source>
</evidence>
<protein>
    <submittedName>
        <fullName evidence="1">Uncharacterized protein</fullName>
    </submittedName>
</protein>
<keyword evidence="2" id="KW-1185">Reference proteome</keyword>
<proteinExistence type="predicted"/>
<dbReference type="EMBL" id="JBHTKA010000003">
    <property type="protein sequence ID" value="MFD1000189.1"/>
    <property type="molecule type" value="Genomic_DNA"/>
</dbReference>